<organism evidence="1 2">
    <name type="scientific">Streptomyces cinnamoneus</name>
    <name type="common">Streptoverticillium cinnamoneum</name>
    <dbReference type="NCBI Taxonomy" id="53446"/>
    <lineage>
        <taxon>Bacteria</taxon>
        <taxon>Bacillati</taxon>
        <taxon>Actinomycetota</taxon>
        <taxon>Actinomycetes</taxon>
        <taxon>Kitasatosporales</taxon>
        <taxon>Streptomycetaceae</taxon>
        <taxon>Streptomyces</taxon>
        <taxon>Streptomyces cinnamoneus group</taxon>
    </lineage>
</organism>
<dbReference type="Proteomes" id="UP000646244">
    <property type="component" value="Unassembled WGS sequence"/>
</dbReference>
<dbReference type="AlphaFoldDB" id="A0A918TMB3"/>
<dbReference type="EMBL" id="BMVB01000009">
    <property type="protein sequence ID" value="GHC53924.1"/>
    <property type="molecule type" value="Genomic_DNA"/>
</dbReference>
<sequence length="103" mass="11021">MLNEPDLLQHVRSWAAEKAPGFGSAGVVLTVTEWPEGTGAVQLELDADTRIAEIMVWADGNAEITFVDVTAGEITPEHRDLRSEADLLDALSVMNTWTGAAAS</sequence>
<reference evidence="1" key="1">
    <citation type="journal article" date="2014" name="Int. J. Syst. Evol. Microbiol.">
        <title>Complete genome sequence of Corynebacterium casei LMG S-19264T (=DSM 44701T), isolated from a smear-ripened cheese.</title>
        <authorList>
            <consortium name="US DOE Joint Genome Institute (JGI-PGF)"/>
            <person name="Walter F."/>
            <person name="Albersmeier A."/>
            <person name="Kalinowski J."/>
            <person name="Ruckert C."/>
        </authorList>
    </citation>
    <scope>NUCLEOTIDE SEQUENCE</scope>
    <source>
        <strain evidence="1">JCM 4633</strain>
    </source>
</reference>
<comment type="caution">
    <text evidence="1">The sequence shown here is derived from an EMBL/GenBank/DDBJ whole genome shotgun (WGS) entry which is preliminary data.</text>
</comment>
<protein>
    <submittedName>
        <fullName evidence="1">Uncharacterized protein</fullName>
    </submittedName>
</protein>
<proteinExistence type="predicted"/>
<evidence type="ECO:0000313" key="1">
    <source>
        <dbReference type="EMBL" id="GHC53924.1"/>
    </source>
</evidence>
<name>A0A918TMB3_STRCJ</name>
<accession>A0A918TMB3</accession>
<gene>
    <name evidence="1" type="ORF">GCM10010507_32780</name>
</gene>
<dbReference type="RefSeq" id="WP_190110527.1">
    <property type="nucleotide sequence ID" value="NZ_BMVB01000009.1"/>
</dbReference>
<reference evidence="1" key="2">
    <citation type="submission" date="2020-09" db="EMBL/GenBank/DDBJ databases">
        <authorList>
            <person name="Sun Q."/>
            <person name="Ohkuma M."/>
        </authorList>
    </citation>
    <scope>NUCLEOTIDE SEQUENCE</scope>
    <source>
        <strain evidence="1">JCM 4633</strain>
    </source>
</reference>
<evidence type="ECO:0000313" key="2">
    <source>
        <dbReference type="Proteomes" id="UP000646244"/>
    </source>
</evidence>